<sequence>MSSNAPLAPPQAMAASFPITCAATCVTASGRTGFTFPGMIELPGCRSGSWISARPVNGPDPIQRMSLAILVSDTAIVRSAPDASTSPSRAA</sequence>
<name>A0A655JJN2_MYCTX</name>
<organism evidence="2 7">
    <name type="scientific">Mycobacterium tuberculosis</name>
    <dbReference type="NCBI Taxonomy" id="1773"/>
    <lineage>
        <taxon>Bacteria</taxon>
        <taxon>Bacillati</taxon>
        <taxon>Actinomycetota</taxon>
        <taxon>Actinomycetes</taxon>
        <taxon>Mycobacteriales</taxon>
        <taxon>Mycobacteriaceae</taxon>
        <taxon>Mycobacterium</taxon>
        <taxon>Mycobacterium tuberculosis complex</taxon>
    </lineage>
</organism>
<reference evidence="5 6" key="2">
    <citation type="submission" date="2015-03" db="EMBL/GenBank/DDBJ databases">
        <authorList>
            <consortium name="Pathogen Informatics"/>
        </authorList>
    </citation>
    <scope>NUCLEOTIDE SEQUENCE [LARGE SCALE GENOMIC DNA]</scope>
    <source>
        <strain evidence="1 6">D00501624</strain>
        <strain evidence="2 7">M09401471</strain>
        <strain evidence="5">N09902308</strain>
        <strain evidence="3 8">P00601463</strain>
    </source>
</reference>
<evidence type="ECO:0000313" key="3">
    <source>
        <dbReference type="EMBL" id="COX15175.1"/>
    </source>
</evidence>
<dbReference type="EMBL" id="CSAJ01000648">
    <property type="protein sequence ID" value="COX01330.1"/>
    <property type="molecule type" value="Genomic_DNA"/>
</dbReference>
<dbReference type="Proteomes" id="UP000048600">
    <property type="component" value="Unassembled WGS sequence"/>
</dbReference>
<proteinExistence type="predicted"/>
<dbReference type="AlphaFoldDB" id="A0A655JJN2"/>
<accession>A0A655JJN2</accession>
<gene>
    <name evidence="1" type="ORF">ERS007661_03484</name>
    <name evidence="2" type="ORF">ERS007720_03742</name>
    <name evidence="4" type="ORF">ERS007739_04681</name>
    <name evidence="3" type="ORF">ERS007741_03900</name>
</gene>
<reference evidence="4" key="1">
    <citation type="submission" date="2015-03" db="EMBL/GenBank/DDBJ databases">
        <authorList>
            <consortium name="Pathogen Informatics"/>
            <person name="Murphy D."/>
        </authorList>
    </citation>
    <scope>NUCLEOTIDE SEQUENCE</scope>
    <source>
        <strain evidence="4">N09902308</strain>
    </source>
</reference>
<dbReference type="EMBL" id="CSBK01003070">
    <property type="protein sequence ID" value="CPA55268.1"/>
    <property type="molecule type" value="Genomic_DNA"/>
</dbReference>
<evidence type="ECO:0000313" key="4">
    <source>
        <dbReference type="EMBL" id="CPA55268.1"/>
    </source>
</evidence>
<dbReference type="Proteomes" id="UP000039217">
    <property type="component" value="Unassembled WGS sequence"/>
</dbReference>
<evidence type="ECO:0000313" key="5">
    <source>
        <dbReference type="Proteomes" id="UP000039021"/>
    </source>
</evidence>
<dbReference type="Proteomes" id="UP000044938">
    <property type="component" value="Unassembled WGS sequence"/>
</dbReference>
<dbReference type="EMBL" id="CHKL01000668">
    <property type="protein sequence ID" value="COX15175.1"/>
    <property type="molecule type" value="Genomic_DNA"/>
</dbReference>
<evidence type="ECO:0000313" key="1">
    <source>
        <dbReference type="EMBL" id="CNW05777.1"/>
    </source>
</evidence>
<evidence type="ECO:0000313" key="8">
    <source>
        <dbReference type="Proteomes" id="UP000048600"/>
    </source>
</evidence>
<dbReference type="EMBL" id="CQQC01001560">
    <property type="protein sequence ID" value="CNW05777.1"/>
    <property type="molecule type" value="Genomic_DNA"/>
</dbReference>
<evidence type="ECO:0000313" key="7">
    <source>
        <dbReference type="Proteomes" id="UP000044938"/>
    </source>
</evidence>
<evidence type="ECO:0000313" key="6">
    <source>
        <dbReference type="Proteomes" id="UP000039217"/>
    </source>
</evidence>
<evidence type="ECO:0000313" key="2">
    <source>
        <dbReference type="EMBL" id="COX01330.1"/>
    </source>
</evidence>
<protein>
    <submittedName>
        <fullName evidence="2">Uncharacterized protein</fullName>
    </submittedName>
</protein>
<dbReference type="Proteomes" id="UP000039021">
    <property type="component" value="Unassembled WGS sequence"/>
</dbReference>